<comment type="caution">
    <text evidence="1">The sequence shown here is derived from an EMBL/GenBank/DDBJ whole genome shotgun (WGS) entry which is preliminary data.</text>
</comment>
<name>X0Z8P2_9ZZZZ</name>
<accession>X0Z8P2</accession>
<feature type="non-terminal residue" evidence="1">
    <location>
        <position position="116"/>
    </location>
</feature>
<evidence type="ECO:0000313" key="1">
    <source>
        <dbReference type="EMBL" id="GAG56758.1"/>
    </source>
</evidence>
<dbReference type="AlphaFoldDB" id="X0Z8P2"/>
<dbReference type="EMBL" id="BART01002119">
    <property type="protein sequence ID" value="GAG56758.1"/>
    <property type="molecule type" value="Genomic_DNA"/>
</dbReference>
<gene>
    <name evidence="1" type="ORF">S01H4_06743</name>
</gene>
<sequence length="116" mass="12962">MYNLWGRSQEKITKKEAILDDTFGIKGNTNTLPGNLITNPDPSINKTASKSRIDGTNFDDFDNTPIFISTDDINFAGAEHPATMSHSLFAHLSFTWEHDERLSSFWGFGSEVEFSG</sequence>
<protein>
    <submittedName>
        <fullName evidence="1">Uncharacterized protein</fullName>
    </submittedName>
</protein>
<organism evidence="1">
    <name type="scientific">marine sediment metagenome</name>
    <dbReference type="NCBI Taxonomy" id="412755"/>
    <lineage>
        <taxon>unclassified sequences</taxon>
        <taxon>metagenomes</taxon>
        <taxon>ecological metagenomes</taxon>
    </lineage>
</organism>
<reference evidence="1" key="1">
    <citation type="journal article" date="2014" name="Front. Microbiol.">
        <title>High frequency of phylogenetically diverse reductive dehalogenase-homologous genes in deep subseafloor sedimentary metagenomes.</title>
        <authorList>
            <person name="Kawai M."/>
            <person name="Futagami T."/>
            <person name="Toyoda A."/>
            <person name="Takaki Y."/>
            <person name="Nishi S."/>
            <person name="Hori S."/>
            <person name="Arai W."/>
            <person name="Tsubouchi T."/>
            <person name="Morono Y."/>
            <person name="Uchiyama I."/>
            <person name="Ito T."/>
            <person name="Fujiyama A."/>
            <person name="Inagaki F."/>
            <person name="Takami H."/>
        </authorList>
    </citation>
    <scope>NUCLEOTIDE SEQUENCE</scope>
    <source>
        <strain evidence="1">Expedition CK06-06</strain>
    </source>
</reference>
<proteinExistence type="predicted"/>